<accession>J4HWC7</accession>
<dbReference type="SUPFAM" id="SSF55811">
    <property type="entry name" value="Nudix"/>
    <property type="match status" value="1"/>
</dbReference>
<gene>
    <name evidence="2" type="ORF">FIBRA_04108</name>
</gene>
<dbReference type="PANTHER" id="PTHR13622:SF8">
    <property type="entry name" value="THIAMIN PYROPHOSPHOKINASE 1"/>
    <property type="match status" value="1"/>
</dbReference>
<name>J4HWC7_9APHY</name>
<dbReference type="EMBL" id="HE797060">
    <property type="protein sequence ID" value="CCM02032.1"/>
    <property type="molecule type" value="Genomic_DNA"/>
</dbReference>
<dbReference type="InParanoid" id="J4HWC7"/>
<evidence type="ECO:0000313" key="2">
    <source>
        <dbReference type="EMBL" id="CCM02032.1"/>
    </source>
</evidence>
<dbReference type="Proteomes" id="UP000006352">
    <property type="component" value="Unassembled WGS sequence"/>
</dbReference>
<reference evidence="2 3" key="1">
    <citation type="journal article" date="2012" name="Appl. Environ. Microbiol.">
        <title>Short-read sequencing for genomic analysis of the brown rot fungus Fibroporia radiculosa.</title>
        <authorList>
            <person name="Tang J.D."/>
            <person name="Perkins A.D."/>
            <person name="Sonstegard T.S."/>
            <person name="Schroeder S.G."/>
            <person name="Burgess S.C."/>
            <person name="Diehl S.V."/>
        </authorList>
    </citation>
    <scope>NUCLEOTIDE SEQUENCE [LARGE SCALE GENOMIC DNA]</scope>
    <source>
        <strain evidence="2 3">TFFH 294</strain>
    </source>
</reference>
<dbReference type="FunFam" id="3.90.79.10:FF:000019">
    <property type="entry name" value="Thiamin pyrophosphokinase, putative"/>
    <property type="match status" value="1"/>
</dbReference>
<organism evidence="2 3">
    <name type="scientific">Fibroporia radiculosa</name>
    <dbReference type="NCBI Taxonomy" id="599839"/>
    <lineage>
        <taxon>Eukaryota</taxon>
        <taxon>Fungi</taxon>
        <taxon>Dikarya</taxon>
        <taxon>Basidiomycota</taxon>
        <taxon>Agaricomycotina</taxon>
        <taxon>Agaricomycetes</taxon>
        <taxon>Polyporales</taxon>
        <taxon>Fibroporiaceae</taxon>
        <taxon>Fibroporia</taxon>
    </lineage>
</organism>
<feature type="domain" description="Nudix hydrolase" evidence="1">
    <location>
        <begin position="177"/>
        <end position="347"/>
    </location>
</feature>
<dbReference type="PANTHER" id="PTHR13622">
    <property type="entry name" value="THIAMIN PYROPHOSPHOKINASE"/>
    <property type="match status" value="1"/>
</dbReference>
<keyword evidence="3" id="KW-1185">Reference proteome</keyword>
<dbReference type="InterPro" id="IPR015797">
    <property type="entry name" value="NUDIX_hydrolase-like_dom_sf"/>
</dbReference>
<dbReference type="InterPro" id="IPR000086">
    <property type="entry name" value="NUDIX_hydrolase_dom"/>
</dbReference>
<proteinExistence type="predicted"/>
<dbReference type="HOGENOM" id="CLU_048013_0_0_1"/>
<dbReference type="PROSITE" id="PS51462">
    <property type="entry name" value="NUDIX"/>
    <property type="match status" value="1"/>
</dbReference>
<dbReference type="CDD" id="cd03676">
    <property type="entry name" value="NUDIX_Tnr3_like"/>
    <property type="match status" value="1"/>
</dbReference>
<dbReference type="GeneID" id="24096943"/>
<dbReference type="GO" id="GO:0044715">
    <property type="term" value="F:8-oxo-dGDP phosphatase activity"/>
    <property type="evidence" value="ECO:0007669"/>
    <property type="project" value="TreeGrafter"/>
</dbReference>
<dbReference type="STRING" id="599839.J4HWC7"/>
<sequence length="376" mass="42316">MAGPTASAPQTLLQVVQTCDNFTVDHNDPAAEPLVPWRLAADLSSPAIGLLRPAIVAQLREENTRASDSPSWEFAEHAGRLCVGFAPHLKTSLARTRVMKELCERWRDEGRWADVIGPRKWRDEMYPVFRNPFGAHDAPTAEAQLAQLLDQDDAADDGGNYAFMMERAACALFGVVTYGVHMSVYEADEDAPRSCRMWVPMRARTKQTWPGYFDNSVAGGIPSGLGIFESLVKESMEEASLEEDIVREHARPVGTISYFYRHVCATLVITAGADGLCILGLLRDGFNRRYVFDLRTPPGADKSRFIPKPLDDEVESFELLPLEEIVQRIRHGLFKANTALVILDFMVRQGYLTPDDEPDYHDILTHMHTRFDYEIW</sequence>
<dbReference type="RefSeq" id="XP_012181315.1">
    <property type="nucleotide sequence ID" value="XM_012325925.1"/>
</dbReference>
<evidence type="ECO:0000259" key="1">
    <source>
        <dbReference type="PROSITE" id="PS51462"/>
    </source>
</evidence>
<protein>
    <recommendedName>
        <fullName evidence="1">Nudix hydrolase domain-containing protein</fullName>
    </recommendedName>
</protein>
<evidence type="ECO:0000313" key="3">
    <source>
        <dbReference type="Proteomes" id="UP000006352"/>
    </source>
</evidence>
<dbReference type="Gene3D" id="3.90.79.10">
    <property type="entry name" value="Nucleoside Triphosphate Pyrophosphohydrolase"/>
    <property type="match status" value="1"/>
</dbReference>
<dbReference type="AlphaFoldDB" id="J4HWC7"/>
<dbReference type="OrthoDB" id="10261522at2759"/>